<accession>A0A2U8GKI2</accession>
<dbReference type="RefSeq" id="WP_108947755.1">
    <property type="nucleotide sequence ID" value="NZ_CP022187.1"/>
</dbReference>
<dbReference type="KEGG" id="acom:CEW83_01430"/>
<dbReference type="GO" id="GO:0015628">
    <property type="term" value="P:protein secretion by the type II secretion system"/>
    <property type="evidence" value="ECO:0007669"/>
    <property type="project" value="InterPro"/>
</dbReference>
<evidence type="ECO:0000256" key="3">
    <source>
        <dbReference type="ARBA" id="ARBA00021539"/>
    </source>
</evidence>
<keyword evidence="9" id="KW-0472">Membrane</keyword>
<evidence type="ECO:0000313" key="10">
    <source>
        <dbReference type="EMBL" id="AWI74047.1"/>
    </source>
</evidence>
<dbReference type="InterPro" id="IPR051621">
    <property type="entry name" value="T2SS_protein_J"/>
</dbReference>
<keyword evidence="4" id="KW-1003">Cell membrane</keyword>
<dbReference type="Proteomes" id="UP000244930">
    <property type="component" value="Chromosome"/>
</dbReference>
<comment type="subcellular location">
    <subcellularLocation>
        <location evidence="1">Cell inner membrane</location>
        <topology evidence="1">Single-pass membrane protein</topology>
    </subcellularLocation>
</comment>
<evidence type="ECO:0000313" key="11">
    <source>
        <dbReference type="Proteomes" id="UP000244930"/>
    </source>
</evidence>
<proteinExistence type="inferred from homology"/>
<gene>
    <name evidence="10" type="primary">gspJ</name>
    <name evidence="10" type="ORF">CEW83_01430</name>
</gene>
<dbReference type="GO" id="GO:0005886">
    <property type="term" value="C:plasma membrane"/>
    <property type="evidence" value="ECO:0007669"/>
    <property type="project" value="UniProtKB-SubCell"/>
</dbReference>
<dbReference type="GO" id="GO:0015627">
    <property type="term" value="C:type II protein secretion system complex"/>
    <property type="evidence" value="ECO:0007669"/>
    <property type="project" value="InterPro"/>
</dbReference>
<keyword evidence="6" id="KW-0997">Cell inner membrane</keyword>
<dbReference type="AlphaFoldDB" id="A0A2U8GKI2"/>
<keyword evidence="11" id="KW-1185">Reference proteome</keyword>
<evidence type="ECO:0000256" key="9">
    <source>
        <dbReference type="ARBA" id="ARBA00023136"/>
    </source>
</evidence>
<evidence type="ECO:0000256" key="2">
    <source>
        <dbReference type="ARBA" id="ARBA00011084"/>
    </source>
</evidence>
<dbReference type="Pfam" id="PF11612">
    <property type="entry name" value="T2SSJ"/>
    <property type="match status" value="1"/>
</dbReference>
<evidence type="ECO:0000256" key="8">
    <source>
        <dbReference type="ARBA" id="ARBA00022989"/>
    </source>
</evidence>
<evidence type="ECO:0000256" key="6">
    <source>
        <dbReference type="ARBA" id="ARBA00022519"/>
    </source>
</evidence>
<evidence type="ECO:0000256" key="4">
    <source>
        <dbReference type="ARBA" id="ARBA00022475"/>
    </source>
</evidence>
<dbReference type="PANTHER" id="PTHR39583">
    <property type="entry name" value="TYPE II SECRETION SYSTEM PROTEIN J-RELATED"/>
    <property type="match status" value="1"/>
</dbReference>
<reference evidence="10 11" key="1">
    <citation type="submission" date="2017-06" db="EMBL/GenBank/DDBJ databases">
        <title>Azoarcus.</title>
        <authorList>
            <person name="Woo J.-H."/>
            <person name="Kim H.-S."/>
        </authorList>
    </citation>
    <scope>NUCLEOTIDE SEQUENCE [LARGE SCALE GENOMIC DNA]</scope>
    <source>
        <strain evidence="10 11">TSPY31</strain>
    </source>
</reference>
<keyword evidence="5" id="KW-0488">Methylation</keyword>
<organism evidence="10 11">
    <name type="scientific">Parazoarcus communis</name>
    <dbReference type="NCBI Taxonomy" id="41977"/>
    <lineage>
        <taxon>Bacteria</taxon>
        <taxon>Pseudomonadati</taxon>
        <taxon>Pseudomonadota</taxon>
        <taxon>Betaproteobacteria</taxon>
        <taxon>Rhodocyclales</taxon>
        <taxon>Zoogloeaceae</taxon>
        <taxon>Parazoarcus</taxon>
    </lineage>
</organism>
<dbReference type="InterPro" id="IPR012902">
    <property type="entry name" value="N_methyl_site"/>
</dbReference>
<keyword evidence="8" id="KW-1133">Transmembrane helix</keyword>
<dbReference type="InterPro" id="IPR045584">
    <property type="entry name" value="Pilin-like"/>
</dbReference>
<dbReference type="EMBL" id="CP022187">
    <property type="protein sequence ID" value="AWI74047.1"/>
    <property type="molecule type" value="Genomic_DNA"/>
</dbReference>
<name>A0A2U8GKI2_9RHOO</name>
<dbReference type="SUPFAM" id="SSF54523">
    <property type="entry name" value="Pili subunits"/>
    <property type="match status" value="1"/>
</dbReference>
<dbReference type="Gene3D" id="2.10.70.20">
    <property type="entry name" value="gspk-gspi-gspj complex like domains"/>
    <property type="match status" value="1"/>
</dbReference>
<evidence type="ECO:0000256" key="1">
    <source>
        <dbReference type="ARBA" id="ARBA00004377"/>
    </source>
</evidence>
<evidence type="ECO:0000256" key="5">
    <source>
        <dbReference type="ARBA" id="ARBA00022481"/>
    </source>
</evidence>
<dbReference type="PROSITE" id="PS00409">
    <property type="entry name" value="PROKAR_NTER_METHYL"/>
    <property type="match status" value="1"/>
</dbReference>
<dbReference type="Pfam" id="PF07963">
    <property type="entry name" value="N_methyl"/>
    <property type="match status" value="1"/>
</dbReference>
<protein>
    <recommendedName>
        <fullName evidence="3">Type II secretion system protein J</fullName>
    </recommendedName>
</protein>
<sequence length="199" mass="21618">MSTPLRKAARGMTLIELLVALALFSVLGMLTWRATAQMIDTQARVSSEVERWRSIARAIHLIELEILQVAAPALPATSTASPALALLRSANGADSELRLIALGGEGEGARRVGFRFSNAQLEWLIWPDREALGAPETYPLLQDVQAVRWYFLTTDVGSTQTRSAHWPLAGGKGDTLPAAIELELDLSDAGTITRLFALR</sequence>
<dbReference type="NCBIfam" id="TIGR01711">
    <property type="entry name" value="gspJ"/>
    <property type="match status" value="1"/>
</dbReference>
<comment type="similarity">
    <text evidence="2">Belongs to the GSP J family.</text>
</comment>
<dbReference type="InterPro" id="IPR010055">
    <property type="entry name" value="T2SS_protein-GspJ"/>
</dbReference>
<dbReference type="PANTHER" id="PTHR39583:SF2">
    <property type="entry name" value="TYPE II SECRETION SYSTEM PROTEIN J"/>
    <property type="match status" value="1"/>
</dbReference>
<evidence type="ECO:0000256" key="7">
    <source>
        <dbReference type="ARBA" id="ARBA00022692"/>
    </source>
</evidence>
<keyword evidence="7" id="KW-0812">Transmembrane</keyword>
<dbReference type="NCBIfam" id="TIGR02532">
    <property type="entry name" value="IV_pilin_GFxxxE"/>
    <property type="match status" value="1"/>
</dbReference>